<gene>
    <name evidence="1" type="ORF">MLD38_006929</name>
</gene>
<keyword evidence="2" id="KW-1185">Reference proteome</keyword>
<evidence type="ECO:0000313" key="2">
    <source>
        <dbReference type="Proteomes" id="UP001057402"/>
    </source>
</evidence>
<comment type="caution">
    <text evidence="1">The sequence shown here is derived from an EMBL/GenBank/DDBJ whole genome shotgun (WGS) entry which is preliminary data.</text>
</comment>
<protein>
    <submittedName>
        <fullName evidence="1">Uncharacterized protein</fullName>
    </submittedName>
</protein>
<accession>A0ACB9RQ14</accession>
<dbReference type="Proteomes" id="UP001057402">
    <property type="component" value="Chromosome 3"/>
</dbReference>
<sequence>MFCAATHETFVQKLNQTFKSTKRFIKPKLSRTSFTISHYAGEVTYQADQFLDENKDYVVAEHQDLLTASGCSFIAGLFLPLPEESSKSSRFSSVGSRFKAKFKNSL</sequence>
<reference evidence="2" key="1">
    <citation type="journal article" date="2023" name="Front. Plant Sci.">
        <title>Chromosomal-level genome assembly of Melastoma candidum provides insights into trichome evolution.</title>
        <authorList>
            <person name="Zhong Y."/>
            <person name="Wu W."/>
            <person name="Sun C."/>
            <person name="Zou P."/>
            <person name="Liu Y."/>
            <person name="Dai S."/>
            <person name="Zhou R."/>
        </authorList>
    </citation>
    <scope>NUCLEOTIDE SEQUENCE [LARGE SCALE GENOMIC DNA]</scope>
</reference>
<name>A0ACB9RQ14_9MYRT</name>
<evidence type="ECO:0000313" key="1">
    <source>
        <dbReference type="EMBL" id="KAI4380780.1"/>
    </source>
</evidence>
<dbReference type="EMBL" id="CM042882">
    <property type="protein sequence ID" value="KAI4380780.1"/>
    <property type="molecule type" value="Genomic_DNA"/>
</dbReference>
<proteinExistence type="predicted"/>
<organism evidence="1 2">
    <name type="scientific">Melastoma candidum</name>
    <dbReference type="NCBI Taxonomy" id="119954"/>
    <lineage>
        <taxon>Eukaryota</taxon>
        <taxon>Viridiplantae</taxon>
        <taxon>Streptophyta</taxon>
        <taxon>Embryophyta</taxon>
        <taxon>Tracheophyta</taxon>
        <taxon>Spermatophyta</taxon>
        <taxon>Magnoliopsida</taxon>
        <taxon>eudicotyledons</taxon>
        <taxon>Gunneridae</taxon>
        <taxon>Pentapetalae</taxon>
        <taxon>rosids</taxon>
        <taxon>malvids</taxon>
        <taxon>Myrtales</taxon>
        <taxon>Melastomataceae</taxon>
        <taxon>Melastomatoideae</taxon>
        <taxon>Melastomateae</taxon>
        <taxon>Melastoma</taxon>
    </lineage>
</organism>